<evidence type="ECO:0000313" key="2">
    <source>
        <dbReference type="Proteomes" id="UP000192578"/>
    </source>
</evidence>
<dbReference type="Proteomes" id="UP000192578">
    <property type="component" value="Unassembled WGS sequence"/>
</dbReference>
<gene>
    <name evidence="1" type="ORF">BV898_19052</name>
</gene>
<dbReference type="EMBL" id="MTYJ01000437">
    <property type="protein sequence ID" value="OWA54653.1"/>
    <property type="molecule type" value="Genomic_DNA"/>
</dbReference>
<dbReference type="AlphaFoldDB" id="A0A9X6NKZ5"/>
<sequence length="99" mass="11196">MRAAAATAAFGTAICINFVGRHNPWGVTVKTIENAVVTQQNQMAIRRPVEMSKFGNKDTEEIGMFLRRYEMAEHAQKWTDEDLLAMLPFSLEERSGAEY</sequence>
<comment type="caution">
    <text evidence="1">The sequence shown here is derived from an EMBL/GenBank/DDBJ whole genome shotgun (WGS) entry which is preliminary data.</text>
</comment>
<reference evidence="2" key="1">
    <citation type="submission" date="2017-01" db="EMBL/GenBank/DDBJ databases">
        <title>Comparative genomics of anhydrobiosis in the tardigrade Hypsibius dujardini.</title>
        <authorList>
            <person name="Yoshida Y."/>
            <person name="Koutsovoulos G."/>
            <person name="Laetsch D."/>
            <person name="Stevens L."/>
            <person name="Kumar S."/>
            <person name="Horikawa D."/>
            <person name="Ishino K."/>
            <person name="Komine S."/>
            <person name="Tomita M."/>
            <person name="Blaxter M."/>
            <person name="Arakawa K."/>
        </authorList>
    </citation>
    <scope>NUCLEOTIDE SEQUENCE [LARGE SCALE GENOMIC DNA]</scope>
    <source>
        <strain evidence="2">Z151</strain>
    </source>
</reference>
<name>A0A9X6NKZ5_HYPEX</name>
<proteinExistence type="predicted"/>
<organism evidence="1 2">
    <name type="scientific">Hypsibius exemplaris</name>
    <name type="common">Freshwater tardigrade</name>
    <dbReference type="NCBI Taxonomy" id="2072580"/>
    <lineage>
        <taxon>Eukaryota</taxon>
        <taxon>Metazoa</taxon>
        <taxon>Ecdysozoa</taxon>
        <taxon>Tardigrada</taxon>
        <taxon>Eutardigrada</taxon>
        <taxon>Parachela</taxon>
        <taxon>Hypsibioidea</taxon>
        <taxon>Hypsibiidae</taxon>
        <taxon>Hypsibius</taxon>
    </lineage>
</organism>
<accession>A0A9X6NKZ5</accession>
<evidence type="ECO:0000313" key="1">
    <source>
        <dbReference type="EMBL" id="OWA54653.1"/>
    </source>
</evidence>
<protein>
    <submittedName>
        <fullName evidence="1">Uncharacterized protein</fullName>
    </submittedName>
</protein>
<keyword evidence="2" id="KW-1185">Reference proteome</keyword>